<name>A0A2V2W0R2_TRYCR</name>
<dbReference type="AlphaFoldDB" id="A0A2V2W0R2"/>
<dbReference type="InterPro" id="IPR046836">
    <property type="entry name" value="RHS_C"/>
</dbReference>
<proteinExistence type="predicted"/>
<protein>
    <submittedName>
        <fullName evidence="2">Putative retrotransposon hot spot (RHS) protein</fullName>
    </submittedName>
</protein>
<dbReference type="Pfam" id="PF07999">
    <property type="entry name" value="RHSP"/>
    <property type="match status" value="1"/>
</dbReference>
<organism evidence="2 3">
    <name type="scientific">Trypanosoma cruzi</name>
    <dbReference type="NCBI Taxonomy" id="5693"/>
    <lineage>
        <taxon>Eukaryota</taxon>
        <taxon>Discoba</taxon>
        <taxon>Euglenozoa</taxon>
        <taxon>Kinetoplastea</taxon>
        <taxon>Metakinetoplastina</taxon>
        <taxon>Trypanosomatida</taxon>
        <taxon>Trypanosomatidae</taxon>
        <taxon>Trypanosoma</taxon>
        <taxon>Schizotrypanum</taxon>
    </lineage>
</organism>
<feature type="domain" description="Retrotransposon hot spot protein,C-terminal" evidence="1">
    <location>
        <begin position="1"/>
        <end position="153"/>
    </location>
</feature>
<dbReference type="VEuPathDB" id="TriTrypDB:Tc_MARK_9747"/>
<dbReference type="VEuPathDB" id="TriTrypDB:TcCL_NonESM06610"/>
<reference evidence="2 3" key="1">
    <citation type="journal article" date="2018" name="Microb. Genom.">
        <title>Expanding an expanded genome: long-read sequencing of Trypanosoma cruzi.</title>
        <authorList>
            <person name="Berna L."/>
            <person name="Rodriguez M."/>
            <person name="Chiribao M.L."/>
            <person name="Parodi-Talice A."/>
            <person name="Pita S."/>
            <person name="Rijo G."/>
            <person name="Alvarez-Valin F."/>
            <person name="Robello C."/>
        </authorList>
    </citation>
    <scope>NUCLEOTIDE SEQUENCE [LARGE SCALE GENOMIC DNA]</scope>
    <source>
        <strain evidence="2 3">TCC</strain>
    </source>
</reference>
<dbReference type="Proteomes" id="UP000246078">
    <property type="component" value="Unassembled WGS sequence"/>
</dbReference>
<dbReference type="VEuPathDB" id="TriTrypDB:C3747_191g86"/>
<dbReference type="VEuPathDB" id="TriTrypDB:TCSYLVIO_009464"/>
<evidence type="ECO:0000259" key="1">
    <source>
        <dbReference type="Pfam" id="PF07999"/>
    </source>
</evidence>
<evidence type="ECO:0000313" key="2">
    <source>
        <dbReference type="EMBL" id="PWV02101.1"/>
    </source>
</evidence>
<gene>
    <name evidence="2" type="ORF">C3747_191g86</name>
</gene>
<evidence type="ECO:0000313" key="3">
    <source>
        <dbReference type="Proteomes" id="UP000246078"/>
    </source>
</evidence>
<dbReference type="EMBL" id="PRFC01000191">
    <property type="protein sequence ID" value="PWV02101.1"/>
    <property type="molecule type" value="Genomic_DNA"/>
</dbReference>
<dbReference type="VEuPathDB" id="TriTrypDB:TcG_11738"/>
<accession>A0A2V2W0R2</accession>
<sequence>MIAVSFPKVANYDEWAKQLQAARIIVNCPYEMDVTAMCDWMKRDETAEKQVECWKMVEKHMYLLGPIPRHVFDEESYIDRLGAVNGALLAMNPSDVGEYFTLGGEKKWCSEDPSQKLVKIVRARTDEGAEVFLNASICARIGSRTADRLAKPLPRRTFCCCYCDRMVL</sequence>
<dbReference type="VEuPathDB" id="TriTrypDB:TCDM_10266"/>
<dbReference type="NCBIfam" id="TIGR01631">
    <property type="entry name" value="Trypano_RHS"/>
    <property type="match status" value="1"/>
</dbReference>
<dbReference type="InterPro" id="IPR006518">
    <property type="entry name" value="Trypano_RHS"/>
</dbReference>
<comment type="caution">
    <text evidence="2">The sequence shown here is derived from an EMBL/GenBank/DDBJ whole genome shotgun (WGS) entry which is preliminary data.</text>
</comment>